<keyword evidence="4" id="KW-1185">Reference proteome</keyword>
<evidence type="ECO:0000256" key="2">
    <source>
        <dbReference type="ARBA" id="ARBA00023157"/>
    </source>
</evidence>
<keyword evidence="1" id="KW-0732">Signal</keyword>
<dbReference type="InterPro" id="IPR036426">
    <property type="entry name" value="Bulb-type_lectin_dom_sf"/>
</dbReference>
<accession>A0A6A6KIG1</accession>
<dbReference type="SUPFAM" id="SSF51110">
    <property type="entry name" value="alpha-D-mannose-specific plant lectins"/>
    <property type="match status" value="1"/>
</dbReference>
<dbReference type="AlphaFoldDB" id="A0A6A6KIG1"/>
<keyword evidence="2" id="KW-1015">Disulfide bond</keyword>
<protein>
    <submittedName>
        <fullName evidence="3">Uncharacterized protein</fullName>
    </submittedName>
</protein>
<evidence type="ECO:0000313" key="3">
    <source>
        <dbReference type="EMBL" id="KAF2287319.1"/>
    </source>
</evidence>
<gene>
    <name evidence="3" type="ORF">GH714_039618</name>
</gene>
<evidence type="ECO:0000313" key="4">
    <source>
        <dbReference type="Proteomes" id="UP000467840"/>
    </source>
</evidence>
<comment type="caution">
    <text evidence="3">The sequence shown here is derived from an EMBL/GenBank/DDBJ whole genome shotgun (WGS) entry which is preliminary data.</text>
</comment>
<sequence length="241" mass="27073">MTKTSFVLIKGTLYVGFVHQPKPKTINEAKCFSQQLLLSLCLSFTVFSLIAHASVPLCYLQICYEGEFGEYIVEYGANYRVLDPFAQPFQLCFYNTTPNAYTLALRMGTVRSESLMRWVWEANRGNPVGEKATLIFGTEGNLVLADANGRMLGKPTLPIKVLLGSSYSRMVTWFSMILRGPLNREHLAQNYRAFQGPNSSYGGTLTLRRLNTNTLSYLRLEIDGNLRTTLTKIMQIGVLGK</sequence>
<reference evidence="3 4" key="1">
    <citation type="journal article" date="2020" name="Mol. Plant">
        <title>The Chromosome-Based Rubber Tree Genome Provides New Insights into Spurge Genome Evolution and Rubber Biosynthesis.</title>
        <authorList>
            <person name="Liu J."/>
            <person name="Shi C."/>
            <person name="Shi C.C."/>
            <person name="Li W."/>
            <person name="Zhang Q.J."/>
            <person name="Zhang Y."/>
            <person name="Li K."/>
            <person name="Lu H.F."/>
            <person name="Shi C."/>
            <person name="Zhu S.T."/>
            <person name="Xiao Z.Y."/>
            <person name="Nan H."/>
            <person name="Yue Y."/>
            <person name="Zhu X.G."/>
            <person name="Wu Y."/>
            <person name="Hong X.N."/>
            <person name="Fan G.Y."/>
            <person name="Tong Y."/>
            <person name="Zhang D."/>
            <person name="Mao C.L."/>
            <person name="Liu Y.L."/>
            <person name="Hao S.J."/>
            <person name="Liu W.Q."/>
            <person name="Lv M.Q."/>
            <person name="Zhang H.B."/>
            <person name="Liu Y."/>
            <person name="Hu-Tang G.R."/>
            <person name="Wang J.P."/>
            <person name="Wang J.H."/>
            <person name="Sun Y.H."/>
            <person name="Ni S.B."/>
            <person name="Chen W.B."/>
            <person name="Zhang X.C."/>
            <person name="Jiao Y.N."/>
            <person name="Eichler E.E."/>
            <person name="Li G.H."/>
            <person name="Liu X."/>
            <person name="Gao L.Z."/>
        </authorList>
    </citation>
    <scope>NUCLEOTIDE SEQUENCE [LARGE SCALE GENOMIC DNA]</scope>
    <source>
        <strain evidence="4">cv. GT1</strain>
        <tissue evidence="3">Leaf</tissue>
    </source>
</reference>
<organism evidence="3 4">
    <name type="scientific">Hevea brasiliensis</name>
    <name type="common">Para rubber tree</name>
    <name type="synonym">Siphonia brasiliensis</name>
    <dbReference type="NCBI Taxonomy" id="3981"/>
    <lineage>
        <taxon>Eukaryota</taxon>
        <taxon>Viridiplantae</taxon>
        <taxon>Streptophyta</taxon>
        <taxon>Embryophyta</taxon>
        <taxon>Tracheophyta</taxon>
        <taxon>Spermatophyta</taxon>
        <taxon>Magnoliopsida</taxon>
        <taxon>eudicotyledons</taxon>
        <taxon>Gunneridae</taxon>
        <taxon>Pentapetalae</taxon>
        <taxon>rosids</taxon>
        <taxon>fabids</taxon>
        <taxon>Malpighiales</taxon>
        <taxon>Euphorbiaceae</taxon>
        <taxon>Crotonoideae</taxon>
        <taxon>Micrandreae</taxon>
        <taxon>Hevea</taxon>
    </lineage>
</organism>
<evidence type="ECO:0000256" key="1">
    <source>
        <dbReference type="ARBA" id="ARBA00022729"/>
    </source>
</evidence>
<name>A0A6A6KIG1_HEVBR</name>
<proteinExistence type="predicted"/>
<dbReference type="EMBL" id="JAAGAX010000017">
    <property type="protein sequence ID" value="KAF2287319.1"/>
    <property type="molecule type" value="Genomic_DNA"/>
</dbReference>
<dbReference type="Proteomes" id="UP000467840">
    <property type="component" value="Chromosome 3"/>
</dbReference>